<dbReference type="Pfam" id="PF01544">
    <property type="entry name" value="CorA"/>
    <property type="match status" value="1"/>
</dbReference>
<organism evidence="13 14">
    <name type="scientific">Acidovorax facilis</name>
    <dbReference type="NCBI Taxonomy" id="12917"/>
    <lineage>
        <taxon>Bacteria</taxon>
        <taxon>Pseudomonadati</taxon>
        <taxon>Pseudomonadota</taxon>
        <taxon>Betaproteobacteria</taxon>
        <taxon>Burkholderiales</taxon>
        <taxon>Comamonadaceae</taxon>
        <taxon>Acidovorax</taxon>
    </lineage>
</organism>
<keyword evidence="14" id="KW-1185">Reference proteome</keyword>
<keyword evidence="8 12" id="KW-1133">Transmembrane helix</keyword>
<evidence type="ECO:0000256" key="12">
    <source>
        <dbReference type="SAM" id="Phobius"/>
    </source>
</evidence>
<evidence type="ECO:0000256" key="6">
    <source>
        <dbReference type="ARBA" id="ARBA00022692"/>
    </source>
</evidence>
<keyword evidence="9" id="KW-0406">Ion transport</keyword>
<keyword evidence="3" id="KW-0813">Transport</keyword>
<dbReference type="CDD" id="cd12834">
    <property type="entry name" value="ZntB_u1"/>
    <property type="match status" value="1"/>
</dbReference>
<accession>A0ABV8D540</accession>
<evidence type="ECO:0000256" key="1">
    <source>
        <dbReference type="ARBA" id="ARBA00004651"/>
    </source>
</evidence>
<reference evidence="14" key="1">
    <citation type="journal article" date="2019" name="Int. J. Syst. Evol. Microbiol.">
        <title>The Global Catalogue of Microorganisms (GCM) 10K type strain sequencing project: providing services to taxonomists for standard genome sequencing and annotation.</title>
        <authorList>
            <consortium name="The Broad Institute Genomics Platform"/>
            <consortium name="The Broad Institute Genome Sequencing Center for Infectious Disease"/>
            <person name="Wu L."/>
            <person name="Ma J."/>
        </authorList>
    </citation>
    <scope>NUCLEOTIDE SEQUENCE [LARGE SCALE GENOMIC DNA]</scope>
    <source>
        <strain evidence="14">CCUG 2113</strain>
    </source>
</reference>
<keyword evidence="6 12" id="KW-0812">Transmembrane</keyword>
<proteinExistence type="inferred from homology"/>
<evidence type="ECO:0000256" key="3">
    <source>
        <dbReference type="ARBA" id="ARBA00022448"/>
    </source>
</evidence>
<dbReference type="InterPro" id="IPR045863">
    <property type="entry name" value="CorA_TM1_TM2"/>
</dbReference>
<evidence type="ECO:0000313" key="14">
    <source>
        <dbReference type="Proteomes" id="UP001595693"/>
    </source>
</evidence>
<keyword evidence="4" id="KW-1003">Cell membrane</keyword>
<evidence type="ECO:0000256" key="7">
    <source>
        <dbReference type="ARBA" id="ARBA00022833"/>
    </source>
</evidence>
<evidence type="ECO:0000256" key="8">
    <source>
        <dbReference type="ARBA" id="ARBA00022989"/>
    </source>
</evidence>
<keyword evidence="10 12" id="KW-0472">Membrane</keyword>
<dbReference type="SUPFAM" id="SSF143865">
    <property type="entry name" value="CorA soluble domain-like"/>
    <property type="match status" value="1"/>
</dbReference>
<feature type="transmembrane region" description="Helical" evidence="12">
    <location>
        <begin position="305"/>
        <end position="327"/>
    </location>
</feature>
<dbReference type="PANTHER" id="PTHR46494">
    <property type="entry name" value="CORA FAMILY METAL ION TRANSPORTER (EUROFUNG)"/>
    <property type="match status" value="1"/>
</dbReference>
<dbReference type="InterPro" id="IPR002523">
    <property type="entry name" value="MgTranspt_CorA/ZnTranspt_ZntB"/>
</dbReference>
<evidence type="ECO:0000256" key="2">
    <source>
        <dbReference type="ARBA" id="ARBA00009765"/>
    </source>
</evidence>
<evidence type="ECO:0000256" key="9">
    <source>
        <dbReference type="ARBA" id="ARBA00023065"/>
    </source>
</evidence>
<gene>
    <name evidence="13" type="ORF">ACFOW3_03050</name>
</gene>
<comment type="subcellular location">
    <subcellularLocation>
        <location evidence="1">Cell membrane</location>
        <topology evidence="1">Multi-pass membrane protein</topology>
    </subcellularLocation>
</comment>
<feature type="coiled-coil region" evidence="11">
    <location>
        <begin position="272"/>
        <end position="299"/>
    </location>
</feature>
<feature type="transmembrane region" description="Helical" evidence="12">
    <location>
        <begin position="339"/>
        <end position="360"/>
    </location>
</feature>
<evidence type="ECO:0000256" key="11">
    <source>
        <dbReference type="SAM" id="Coils"/>
    </source>
</evidence>
<dbReference type="Gene3D" id="1.20.58.340">
    <property type="entry name" value="Magnesium transport protein CorA, transmembrane region"/>
    <property type="match status" value="2"/>
</dbReference>
<evidence type="ECO:0000256" key="4">
    <source>
        <dbReference type="ARBA" id="ARBA00022475"/>
    </source>
</evidence>
<keyword evidence="11" id="KW-0175">Coiled coil</keyword>
<dbReference type="SUPFAM" id="SSF144083">
    <property type="entry name" value="Magnesium transport protein CorA, transmembrane region"/>
    <property type="match status" value="1"/>
</dbReference>
<dbReference type="RefSeq" id="WP_082437280.1">
    <property type="nucleotide sequence ID" value="NZ_JAMXAX010000082.1"/>
</dbReference>
<dbReference type="PANTHER" id="PTHR46494:SF3">
    <property type="entry name" value="ZINC TRANSPORT PROTEIN ZNTB"/>
    <property type="match status" value="1"/>
</dbReference>
<keyword evidence="5" id="KW-0997">Cell inner membrane</keyword>
<dbReference type="InterPro" id="IPR045861">
    <property type="entry name" value="CorA_cytoplasmic_dom"/>
</dbReference>
<name>A0ABV8D540_9BURK</name>
<comment type="similarity">
    <text evidence="2">Belongs to the CorA metal ion transporter (MIT) (TC 1.A.35) family.</text>
</comment>
<dbReference type="Gene3D" id="3.30.460.20">
    <property type="entry name" value="CorA soluble domain-like"/>
    <property type="match status" value="1"/>
</dbReference>
<dbReference type="Proteomes" id="UP001595693">
    <property type="component" value="Unassembled WGS sequence"/>
</dbReference>
<evidence type="ECO:0000313" key="13">
    <source>
        <dbReference type="EMBL" id="MFC3933596.1"/>
    </source>
</evidence>
<keyword evidence="7" id="KW-0862">Zinc</keyword>
<evidence type="ECO:0000256" key="10">
    <source>
        <dbReference type="ARBA" id="ARBA00023136"/>
    </source>
</evidence>
<sequence>MPVPAVDRPPHPPATLASVNASLNYGGDAAGLICGYLLGAGTTPREVDTVQAAQWLANMRPQATPDTHLPQPPQDTFLWLHFNLSHAQAVRWMERHADLPEAFFDALKDRSVSTRIERDDDTLIAVLNDAHFDFAFEPSDIATLWTSVAPHLMVTGRTSPLRSVDALRTAVRSGNAPCSSVALLAELMRTQASGLVDIVRGVTQRIDDVEDALLAGRLDQKRARLGVLRRLLVRLQRLLAPEPAALFRLLQHPPVWMGADDAQELRDSTEEFSVVLRDMQGLQERIKLLQEEIAASVQEANSRSLFVLTVVTVLALPINILAGLFGMNVGGVPLADNGHGFWIIVAVVAAFTAVAGWLALRGTRDQ</sequence>
<evidence type="ECO:0000256" key="5">
    <source>
        <dbReference type="ARBA" id="ARBA00022519"/>
    </source>
</evidence>
<comment type="caution">
    <text evidence="13">The sequence shown here is derived from an EMBL/GenBank/DDBJ whole genome shotgun (WGS) entry which is preliminary data.</text>
</comment>
<protein>
    <submittedName>
        <fullName evidence="13">Transporter</fullName>
    </submittedName>
</protein>
<dbReference type="EMBL" id="JBHSAJ010000004">
    <property type="protein sequence ID" value="MFC3933596.1"/>
    <property type="molecule type" value="Genomic_DNA"/>
</dbReference>